<reference evidence="2" key="1">
    <citation type="submission" date="2020-05" db="EMBL/GenBank/DDBJ databases">
        <title>Phylogenomic resolution of chytrid fungi.</title>
        <authorList>
            <person name="Stajich J.E."/>
            <person name="Amses K."/>
            <person name="Simmons R."/>
            <person name="Seto K."/>
            <person name="Myers J."/>
            <person name="Bonds A."/>
            <person name="Quandt C.A."/>
            <person name="Barry K."/>
            <person name="Liu P."/>
            <person name="Grigoriev I."/>
            <person name="Longcore J.E."/>
            <person name="James T.Y."/>
        </authorList>
    </citation>
    <scope>NUCLEOTIDE SEQUENCE</scope>
    <source>
        <strain evidence="2">PLAUS21</strain>
    </source>
</reference>
<feature type="compositionally biased region" description="Basic and acidic residues" evidence="1">
    <location>
        <begin position="25"/>
        <end position="40"/>
    </location>
</feature>
<accession>A0AAD5Y5B9</accession>
<feature type="compositionally biased region" description="Polar residues" evidence="1">
    <location>
        <begin position="731"/>
        <end position="740"/>
    </location>
</feature>
<evidence type="ECO:0000313" key="3">
    <source>
        <dbReference type="Proteomes" id="UP001210925"/>
    </source>
</evidence>
<feature type="region of interest" description="Disordered" evidence="1">
    <location>
        <begin position="368"/>
        <end position="394"/>
    </location>
</feature>
<dbReference type="InterPro" id="IPR028938">
    <property type="entry name" value="Rsf1-like"/>
</dbReference>
<comment type="caution">
    <text evidence="2">The sequence shown here is derived from an EMBL/GenBank/DDBJ whole genome shotgun (WGS) entry which is preliminary data.</text>
</comment>
<feature type="compositionally biased region" description="Polar residues" evidence="1">
    <location>
        <begin position="668"/>
        <end position="713"/>
    </location>
</feature>
<feature type="region of interest" description="Disordered" evidence="1">
    <location>
        <begin position="425"/>
        <end position="476"/>
    </location>
</feature>
<feature type="compositionally biased region" description="Basic and acidic residues" evidence="1">
    <location>
        <begin position="376"/>
        <end position="391"/>
    </location>
</feature>
<sequence length="754" mass="87075">MKSDAEADIVMEENKKEITEEIEPFKEQEGVMEVDEKTPEDVAQNETGGDVKIEIPKEQNNDDLDDTGLSPQKLVPHAHTPVKSEDLKILWSMWQFSAISQFFQLFQEGMMLGFIDTEMLESEIINATHDSWIIDLQVRLLRLSTKNRFITPETWIGYLNKEFEKRMTEEERPFKYTEDESFSYTKLSLKERVLTLHFICEMQLERLENFRPLGLFTEIQTTSWRVEPIGKDSKGNIYWLFDDSRLYMESPESPSKKKKGKKEKEEEEDKPTNWSLVCRTAEDWNEFANKFKSSRSALDKQLHRYVNQDLLPLVITDIYNHQVAKEEREKEYQAWLEAEKLRIEEEDRKEALRIVEEEEKKREAAEMAARKTRSANRIETRASRRNPPRELTEEELELQKLGARELRRLQRENRIDRSIIEESMSYSERKRPKKKKKQNQRKRSRVYDSDEEEELTEEDDESFVNSESPPPEKEDDYWYFSCSCGITGDNYDVKQKKEMDIPSSPPKSPVKSQPNVETVNSANVSQIKHKQPAGYHLGITVDQPNASKPAANHQPTVHPSEVAQHGNGFNGISANGLQHLTQPHSPNRGPVYQNNHIQPNPVQQANVYHQSTNYNAFPAQASPGLRPTLQLQDQPPKSPYKTLPGIQQVAPQYQSSPNKYAPAYPQTHLYQPSSPIHHYAQTNKPISPQRSIPQTIPIDYNSQQLPNRGQPNANVIPPPQSPRKTAHNSDPAAQNNNDNPLMSLVAAIHSNENE</sequence>
<feature type="compositionally biased region" description="Acidic residues" evidence="1">
    <location>
        <begin position="449"/>
        <end position="462"/>
    </location>
</feature>
<feature type="region of interest" description="Disordered" evidence="1">
    <location>
        <begin position="249"/>
        <end position="272"/>
    </location>
</feature>
<feature type="region of interest" description="Disordered" evidence="1">
    <location>
        <begin position="622"/>
        <end position="741"/>
    </location>
</feature>
<evidence type="ECO:0000313" key="2">
    <source>
        <dbReference type="EMBL" id="KAJ3253115.1"/>
    </source>
</evidence>
<feature type="region of interest" description="Disordered" evidence="1">
    <location>
        <begin position="25"/>
        <end position="66"/>
    </location>
</feature>
<name>A0AAD5Y5B9_9FUNG</name>
<protein>
    <submittedName>
        <fullName evidence="2">Uncharacterized protein</fullName>
    </submittedName>
</protein>
<dbReference type="AlphaFoldDB" id="A0AAD5Y5B9"/>
<keyword evidence="3" id="KW-1185">Reference proteome</keyword>
<feature type="compositionally biased region" description="Polar residues" evidence="1">
    <location>
        <begin position="649"/>
        <end position="658"/>
    </location>
</feature>
<dbReference type="GO" id="GO:0031213">
    <property type="term" value="C:RSF complex"/>
    <property type="evidence" value="ECO:0007669"/>
    <property type="project" value="InterPro"/>
</dbReference>
<gene>
    <name evidence="2" type="ORF">HK103_000865</name>
</gene>
<feature type="compositionally biased region" description="Basic residues" evidence="1">
    <location>
        <begin position="430"/>
        <end position="444"/>
    </location>
</feature>
<evidence type="ECO:0000256" key="1">
    <source>
        <dbReference type="SAM" id="MobiDB-lite"/>
    </source>
</evidence>
<dbReference type="PANTHER" id="PTHR14296">
    <property type="entry name" value="REMODELING AND SPACING FACTOR 1"/>
    <property type="match status" value="1"/>
</dbReference>
<dbReference type="PANTHER" id="PTHR14296:SF3">
    <property type="entry name" value="DIKAR, ISOFORM F"/>
    <property type="match status" value="1"/>
</dbReference>
<proteinExistence type="predicted"/>
<organism evidence="2 3">
    <name type="scientific">Boothiomyces macroporosus</name>
    <dbReference type="NCBI Taxonomy" id="261099"/>
    <lineage>
        <taxon>Eukaryota</taxon>
        <taxon>Fungi</taxon>
        <taxon>Fungi incertae sedis</taxon>
        <taxon>Chytridiomycota</taxon>
        <taxon>Chytridiomycota incertae sedis</taxon>
        <taxon>Chytridiomycetes</taxon>
        <taxon>Rhizophydiales</taxon>
        <taxon>Terramycetaceae</taxon>
        <taxon>Boothiomyces</taxon>
    </lineage>
</organism>
<dbReference type="Proteomes" id="UP001210925">
    <property type="component" value="Unassembled WGS sequence"/>
</dbReference>
<dbReference type="EMBL" id="JADGKB010000119">
    <property type="protein sequence ID" value="KAJ3253115.1"/>
    <property type="molecule type" value="Genomic_DNA"/>
</dbReference>
<feature type="compositionally biased region" description="Basic and acidic residues" evidence="1">
    <location>
        <begin position="49"/>
        <end position="60"/>
    </location>
</feature>
<dbReference type="GO" id="GO:0006355">
    <property type="term" value="P:regulation of DNA-templated transcription"/>
    <property type="evidence" value="ECO:0007669"/>
    <property type="project" value="InterPro"/>
</dbReference>